<accession>A0A2U2DQD4</accession>
<name>A0A2U2DQD4_9HYPH</name>
<dbReference type="InterPro" id="IPR043504">
    <property type="entry name" value="Peptidase_S1_PA_chymotrypsin"/>
</dbReference>
<feature type="compositionally biased region" description="Basic residues" evidence="1">
    <location>
        <begin position="1"/>
        <end position="11"/>
    </location>
</feature>
<feature type="region of interest" description="Disordered" evidence="1">
    <location>
        <begin position="1"/>
        <end position="34"/>
    </location>
</feature>
<dbReference type="Pfam" id="PF13365">
    <property type="entry name" value="Trypsin_2"/>
    <property type="match status" value="1"/>
</dbReference>
<reference evidence="2 3" key="1">
    <citation type="submission" date="2018-05" db="EMBL/GenBank/DDBJ databases">
        <title>The draft genome of strain NS-104.</title>
        <authorList>
            <person name="Hang P."/>
            <person name="Jiang J."/>
        </authorList>
    </citation>
    <scope>NUCLEOTIDE SEQUENCE [LARGE SCALE GENOMIC DNA]</scope>
    <source>
        <strain evidence="2 3">NS-104</strain>
    </source>
</reference>
<evidence type="ECO:0000313" key="3">
    <source>
        <dbReference type="Proteomes" id="UP000245252"/>
    </source>
</evidence>
<organism evidence="2 3">
    <name type="scientific">Metarhizobium album</name>
    <dbReference type="NCBI Taxonomy" id="2182425"/>
    <lineage>
        <taxon>Bacteria</taxon>
        <taxon>Pseudomonadati</taxon>
        <taxon>Pseudomonadota</taxon>
        <taxon>Alphaproteobacteria</taxon>
        <taxon>Hyphomicrobiales</taxon>
        <taxon>Rhizobiaceae</taxon>
        <taxon>Metarhizobium</taxon>
    </lineage>
</organism>
<sequence>MRSMHPSRHPHYPITVQTCEDHNQNSRRRPLVPYDDEPPTLFRVDDPFCLRKAIVPMFHADDTDILTGMGTAFALDPWGNFLSADHVTDFLRRGVTEQSGEIAIPDGAHALALLGMGVIFGEVGIPPEALVQMTGTRTPMIPVDDPMNFTGRTTTRPYDITFLSSATTPSERLLQNLPIRRYPTSPRVGDLVVAVGYPKIELARGPAPSLPTSITEGMFAAYGVVSNLHPRGRDRANPTPVFEVEANWPSGMSGGPVFNAAGEVIGLVSRSIAPADEDALGTAWATWLAASVPPTEPAAISWPESIDAGDLYFRNAWAAVRLDPWRLEGFPTTEQEATALARNLGHDFRPRLVSQRLGTEIYSVCS</sequence>
<gene>
    <name evidence="2" type="ORF">DEM27_15745</name>
</gene>
<keyword evidence="3" id="KW-1185">Reference proteome</keyword>
<dbReference type="SUPFAM" id="SSF50494">
    <property type="entry name" value="Trypsin-like serine proteases"/>
    <property type="match status" value="1"/>
</dbReference>
<evidence type="ECO:0000313" key="2">
    <source>
        <dbReference type="EMBL" id="PWE55501.1"/>
    </source>
</evidence>
<comment type="caution">
    <text evidence="2">The sequence shown here is derived from an EMBL/GenBank/DDBJ whole genome shotgun (WGS) entry which is preliminary data.</text>
</comment>
<dbReference type="AlphaFoldDB" id="A0A2U2DQD4"/>
<dbReference type="InterPro" id="IPR009003">
    <property type="entry name" value="Peptidase_S1_PA"/>
</dbReference>
<dbReference type="OrthoDB" id="8265052at2"/>
<dbReference type="Proteomes" id="UP000245252">
    <property type="component" value="Unassembled WGS sequence"/>
</dbReference>
<protein>
    <recommendedName>
        <fullName evidence="4">Serine protease</fullName>
    </recommendedName>
</protein>
<evidence type="ECO:0008006" key="4">
    <source>
        <dbReference type="Google" id="ProtNLM"/>
    </source>
</evidence>
<proteinExistence type="predicted"/>
<evidence type="ECO:0000256" key="1">
    <source>
        <dbReference type="SAM" id="MobiDB-lite"/>
    </source>
</evidence>
<dbReference type="EMBL" id="QFBC01000006">
    <property type="protein sequence ID" value="PWE55501.1"/>
    <property type="molecule type" value="Genomic_DNA"/>
</dbReference>
<dbReference type="Gene3D" id="2.40.10.10">
    <property type="entry name" value="Trypsin-like serine proteases"/>
    <property type="match status" value="1"/>
</dbReference>